<feature type="compositionally biased region" description="Basic residues" evidence="1">
    <location>
        <begin position="331"/>
        <end position="342"/>
    </location>
</feature>
<dbReference type="AlphaFoldDB" id="A0A511D894"/>
<name>A0A511D894_9PSEU</name>
<accession>A0A511D894</accession>
<dbReference type="EMBL" id="BJVI01000142">
    <property type="protein sequence ID" value="GEL21021.1"/>
    <property type="molecule type" value="Genomic_DNA"/>
</dbReference>
<proteinExistence type="predicted"/>
<reference evidence="3 4" key="1">
    <citation type="submission" date="2019-07" db="EMBL/GenBank/DDBJ databases">
        <title>Whole genome shotgun sequence of Pseudonocardia asaccharolytica NBRC 16224.</title>
        <authorList>
            <person name="Hosoyama A."/>
            <person name="Uohara A."/>
            <person name="Ohji S."/>
            <person name="Ichikawa N."/>
        </authorList>
    </citation>
    <scope>NUCLEOTIDE SEQUENCE [LARGE SCALE GENOMIC DNA]</scope>
    <source>
        <strain evidence="3 4">NBRC 16224</strain>
    </source>
</reference>
<feature type="domain" description="Transposase IS116/IS110/IS902 C-terminal" evidence="2">
    <location>
        <begin position="138"/>
        <end position="196"/>
    </location>
</feature>
<evidence type="ECO:0000256" key="1">
    <source>
        <dbReference type="SAM" id="MobiDB-lite"/>
    </source>
</evidence>
<evidence type="ECO:0000313" key="4">
    <source>
        <dbReference type="Proteomes" id="UP000321328"/>
    </source>
</evidence>
<dbReference type="GO" id="GO:0003677">
    <property type="term" value="F:DNA binding"/>
    <property type="evidence" value="ECO:0007669"/>
    <property type="project" value="InterPro"/>
</dbReference>
<dbReference type="GO" id="GO:0004803">
    <property type="term" value="F:transposase activity"/>
    <property type="evidence" value="ECO:0007669"/>
    <property type="project" value="InterPro"/>
</dbReference>
<gene>
    <name evidence="3" type="ORF">PA7_48580</name>
</gene>
<keyword evidence="4" id="KW-1185">Reference proteome</keyword>
<feature type="compositionally biased region" description="Polar residues" evidence="1">
    <location>
        <begin position="175"/>
        <end position="185"/>
    </location>
</feature>
<organism evidence="3 4">
    <name type="scientific">Pseudonocardia asaccharolytica DSM 44247 = NBRC 16224</name>
    <dbReference type="NCBI Taxonomy" id="1123024"/>
    <lineage>
        <taxon>Bacteria</taxon>
        <taxon>Bacillati</taxon>
        <taxon>Actinomycetota</taxon>
        <taxon>Actinomycetes</taxon>
        <taxon>Pseudonocardiales</taxon>
        <taxon>Pseudonocardiaceae</taxon>
        <taxon>Pseudonocardia</taxon>
    </lineage>
</organism>
<dbReference type="GO" id="GO:0006313">
    <property type="term" value="P:DNA transposition"/>
    <property type="evidence" value="ECO:0007669"/>
    <property type="project" value="InterPro"/>
</dbReference>
<dbReference type="Proteomes" id="UP000321328">
    <property type="component" value="Unassembled WGS sequence"/>
</dbReference>
<evidence type="ECO:0000259" key="2">
    <source>
        <dbReference type="Pfam" id="PF02371"/>
    </source>
</evidence>
<evidence type="ECO:0000313" key="3">
    <source>
        <dbReference type="EMBL" id="GEL21021.1"/>
    </source>
</evidence>
<feature type="region of interest" description="Disordered" evidence="1">
    <location>
        <begin position="166"/>
        <end position="342"/>
    </location>
</feature>
<protein>
    <recommendedName>
        <fullName evidence="2">Transposase IS116/IS110/IS902 C-terminal domain-containing protein</fullName>
    </recommendedName>
</protein>
<dbReference type="InterPro" id="IPR003346">
    <property type="entry name" value="Transposase_20"/>
</dbReference>
<feature type="compositionally biased region" description="Basic residues" evidence="1">
    <location>
        <begin position="263"/>
        <end position="274"/>
    </location>
</feature>
<dbReference type="Pfam" id="PF02371">
    <property type="entry name" value="Transposase_20"/>
    <property type="match status" value="1"/>
</dbReference>
<sequence length="342" mass="36686">MRAGDRLTRQAALHQRRITDLVRQLLPATPRTGALTKTDPAVLGRWPAPRAPLGAGRARPLTLITKTSHGQQGAERAEQWRAAAAAAVALHGEHPAMPWSALAAEVATEVALLEAVRAELDTHAAARAEAYRFTDPAGPAEVAAPTVTAIVGRAGRFATGRRFRGFTGLAPRASETGQTDRTGQPMSKAGNRLLRTTEDPGRGPRPPLRPATGEDLLHPDGRTRRRPSGRPAAGWPRTWPSGCTRCWPAAHPTSSATPTRPGRPGHRQAHHRRALDRPARGPGPPPQPQNQPIRPGHPGREGPFSKSTPDTTGPPRRAAADEATFPPAHPPRPRRHRSRPPP</sequence>
<comment type="caution">
    <text evidence="3">The sequence shown here is derived from an EMBL/GenBank/DDBJ whole genome shotgun (WGS) entry which is preliminary data.</text>
</comment>
<dbReference type="RefSeq" id="WP_147201371.1">
    <property type="nucleotide sequence ID" value="NZ_BJVI01000142.1"/>
</dbReference>